<gene>
    <name evidence="1" type="ORF">TG4357_03740</name>
</gene>
<evidence type="ECO:0000313" key="1">
    <source>
        <dbReference type="EMBL" id="CUH68690.1"/>
    </source>
</evidence>
<dbReference type="STRING" id="53501.SAMN04488043_106201"/>
<name>A0A0N7LWC2_THAGE</name>
<organism evidence="1 2">
    <name type="scientific">Thalassovita gelatinovora</name>
    <name type="common">Thalassobius gelatinovorus</name>
    <dbReference type="NCBI Taxonomy" id="53501"/>
    <lineage>
        <taxon>Bacteria</taxon>
        <taxon>Pseudomonadati</taxon>
        <taxon>Pseudomonadota</taxon>
        <taxon>Alphaproteobacteria</taxon>
        <taxon>Rhodobacterales</taxon>
        <taxon>Roseobacteraceae</taxon>
        <taxon>Thalassovita</taxon>
    </lineage>
</organism>
<proteinExistence type="predicted"/>
<sequence length="114" mass="12171">MKALLDGLGHPVAWGWLGQGTGLPRIVLNKVSGFEPVTTDGAAGFIVGRVQVDIYGTTPFEAGLLGRAVRELLSGYHGAMVRFARLEAIRDGQDGSDGDAIPRVSQDYAVKYRV</sequence>
<dbReference type="EMBL" id="CYSA01000028">
    <property type="protein sequence ID" value="CUH68690.1"/>
    <property type="molecule type" value="Genomic_DNA"/>
</dbReference>
<evidence type="ECO:0000313" key="2">
    <source>
        <dbReference type="Proteomes" id="UP000051587"/>
    </source>
</evidence>
<reference evidence="1 2" key="1">
    <citation type="submission" date="2015-09" db="EMBL/GenBank/DDBJ databases">
        <authorList>
            <consortium name="Swine Surveillance"/>
        </authorList>
    </citation>
    <scope>NUCLEOTIDE SEQUENCE [LARGE SCALE GENOMIC DNA]</scope>
    <source>
        <strain evidence="1 2">CECT 4357</strain>
    </source>
</reference>
<accession>A0A0N7LWC2</accession>
<protein>
    <submittedName>
        <fullName evidence="1">Uncharacterized protein</fullName>
    </submittedName>
</protein>
<dbReference type="Proteomes" id="UP000051587">
    <property type="component" value="Unassembled WGS sequence"/>
</dbReference>
<dbReference type="AlphaFoldDB" id="A0A0N7LWC2"/>
<keyword evidence="2" id="KW-1185">Reference proteome</keyword>